<dbReference type="Proteomes" id="UP000054537">
    <property type="component" value="Unassembled WGS sequence"/>
</dbReference>
<name>A0A0A6X6B4_ACTUT</name>
<accession>A0A0A6X6B4</accession>
<feature type="compositionally biased region" description="Low complexity" evidence="1">
    <location>
        <begin position="1"/>
        <end position="11"/>
    </location>
</feature>
<reference evidence="2 3" key="1">
    <citation type="submission" date="2014-10" db="EMBL/GenBank/DDBJ databases">
        <title>Draft genome sequence of Actinoplanes utahensis NRRL 12052.</title>
        <authorList>
            <person name="Velasco-Bucheli B."/>
            <person name="del Cerro C."/>
            <person name="Hormigo D."/>
            <person name="Garcia J.L."/>
            <person name="Acebal C."/>
            <person name="Arroyo M."/>
            <person name="de la Mata I."/>
        </authorList>
    </citation>
    <scope>NUCLEOTIDE SEQUENCE [LARGE SCALE GENOMIC DNA]</scope>
    <source>
        <strain evidence="2 3">NRRL 12052</strain>
    </source>
</reference>
<organism evidence="2 3">
    <name type="scientific">Actinoplanes utahensis</name>
    <dbReference type="NCBI Taxonomy" id="1869"/>
    <lineage>
        <taxon>Bacteria</taxon>
        <taxon>Bacillati</taxon>
        <taxon>Actinomycetota</taxon>
        <taxon>Actinomycetes</taxon>
        <taxon>Micromonosporales</taxon>
        <taxon>Micromonosporaceae</taxon>
        <taxon>Actinoplanes</taxon>
    </lineage>
</organism>
<keyword evidence="3" id="KW-1185">Reference proteome</keyword>
<dbReference type="AlphaFoldDB" id="A0A0A6X6B4"/>
<evidence type="ECO:0000256" key="1">
    <source>
        <dbReference type="SAM" id="MobiDB-lite"/>
    </source>
</evidence>
<sequence>MTTSSPSRTTTGGIQVAAQPGAVRPPVTCSSRARCSTVNRSSSRVRMPPSGMCSRREAYHRSAVAGTDAGSLRYCASACSISAEYAASCPRTSWMLRVTPSPAMLSTASGVRLWPARAIWS</sequence>
<proteinExistence type="predicted"/>
<evidence type="ECO:0000313" key="3">
    <source>
        <dbReference type="Proteomes" id="UP000054537"/>
    </source>
</evidence>
<gene>
    <name evidence="2" type="ORF">MB27_21880</name>
</gene>
<protein>
    <submittedName>
        <fullName evidence="2">Uncharacterized protein</fullName>
    </submittedName>
</protein>
<feature type="region of interest" description="Disordered" evidence="1">
    <location>
        <begin position="1"/>
        <end position="25"/>
    </location>
</feature>
<dbReference type="EMBL" id="JRTT01000025">
    <property type="protein sequence ID" value="KHD75657.1"/>
    <property type="molecule type" value="Genomic_DNA"/>
</dbReference>
<comment type="caution">
    <text evidence="2">The sequence shown here is derived from an EMBL/GenBank/DDBJ whole genome shotgun (WGS) entry which is preliminary data.</text>
</comment>
<evidence type="ECO:0000313" key="2">
    <source>
        <dbReference type="EMBL" id="KHD75657.1"/>
    </source>
</evidence>